<dbReference type="InterPro" id="IPR000531">
    <property type="entry name" value="Beta-barrel_TonB"/>
</dbReference>
<dbReference type="GO" id="GO:0009279">
    <property type="term" value="C:cell outer membrane"/>
    <property type="evidence" value="ECO:0007669"/>
    <property type="project" value="UniProtKB-SubCell"/>
</dbReference>
<comment type="subcellular location">
    <subcellularLocation>
        <location evidence="1 10">Cell outer membrane</location>
        <topology evidence="1 10">Multi-pass membrane protein</topology>
    </subcellularLocation>
</comment>
<evidence type="ECO:0000313" key="15">
    <source>
        <dbReference type="EMBL" id="CAG4882235.1"/>
    </source>
</evidence>
<proteinExistence type="inferred from homology"/>
<evidence type="ECO:0000256" key="5">
    <source>
        <dbReference type="ARBA" id="ARBA00022692"/>
    </source>
</evidence>
<dbReference type="Proteomes" id="UP000742786">
    <property type="component" value="Unassembled WGS sequence"/>
</dbReference>
<name>A0A916J172_9PROT</name>
<keyword evidence="7 10" id="KW-0472">Membrane</keyword>
<dbReference type="EMBL" id="CAJQUM010000001">
    <property type="protein sequence ID" value="CAG4882235.1"/>
    <property type="molecule type" value="Genomic_DNA"/>
</dbReference>
<evidence type="ECO:0000256" key="3">
    <source>
        <dbReference type="ARBA" id="ARBA00022448"/>
    </source>
</evidence>
<evidence type="ECO:0000256" key="10">
    <source>
        <dbReference type="PROSITE-ProRule" id="PRU01360"/>
    </source>
</evidence>
<keyword evidence="12" id="KW-0732">Signal</keyword>
<keyword evidence="8" id="KW-0675">Receptor</keyword>
<keyword evidence="6 11" id="KW-0798">TonB box</keyword>
<keyword evidence="5 10" id="KW-0812">Transmembrane</keyword>
<comment type="similarity">
    <text evidence="2 10 11">Belongs to the TonB-dependent receptor family.</text>
</comment>
<dbReference type="Pfam" id="PF07715">
    <property type="entry name" value="Plug"/>
    <property type="match status" value="1"/>
</dbReference>
<reference evidence="15" key="1">
    <citation type="submission" date="2021-04" db="EMBL/GenBank/DDBJ databases">
        <authorList>
            <person name="Hornung B."/>
        </authorList>
    </citation>
    <scope>NUCLEOTIDE SEQUENCE</scope>
    <source>
        <strain evidence="15">G5G6</strain>
    </source>
</reference>
<dbReference type="SUPFAM" id="SSF56935">
    <property type="entry name" value="Porins"/>
    <property type="match status" value="1"/>
</dbReference>
<feature type="domain" description="TonB-dependent receptor-like beta-barrel" evidence="13">
    <location>
        <begin position="240"/>
        <end position="623"/>
    </location>
</feature>
<dbReference type="Gene3D" id="2.170.130.10">
    <property type="entry name" value="TonB-dependent receptor, plug domain"/>
    <property type="match status" value="1"/>
</dbReference>
<evidence type="ECO:0000256" key="1">
    <source>
        <dbReference type="ARBA" id="ARBA00004571"/>
    </source>
</evidence>
<keyword evidence="3 10" id="KW-0813">Transport</keyword>
<keyword evidence="16" id="KW-1185">Reference proteome</keyword>
<organism evidence="15 16">
    <name type="scientific">Georgfuchsia toluolica</name>
    <dbReference type="NCBI Taxonomy" id="424218"/>
    <lineage>
        <taxon>Bacteria</taxon>
        <taxon>Pseudomonadati</taxon>
        <taxon>Pseudomonadota</taxon>
        <taxon>Betaproteobacteria</taxon>
        <taxon>Nitrosomonadales</taxon>
        <taxon>Sterolibacteriaceae</taxon>
        <taxon>Georgfuchsia</taxon>
    </lineage>
</organism>
<dbReference type="InterPro" id="IPR039426">
    <property type="entry name" value="TonB-dep_rcpt-like"/>
</dbReference>
<comment type="caution">
    <text evidence="15">The sequence shown here is derived from an EMBL/GenBank/DDBJ whole genome shotgun (WGS) entry which is preliminary data.</text>
</comment>
<evidence type="ECO:0000256" key="12">
    <source>
        <dbReference type="SAM" id="SignalP"/>
    </source>
</evidence>
<evidence type="ECO:0000256" key="6">
    <source>
        <dbReference type="ARBA" id="ARBA00023077"/>
    </source>
</evidence>
<dbReference type="Gene3D" id="2.40.170.20">
    <property type="entry name" value="TonB-dependent receptor, beta-barrel domain"/>
    <property type="match status" value="1"/>
</dbReference>
<dbReference type="PANTHER" id="PTHR30069:SF27">
    <property type="entry name" value="BLL4766 PROTEIN"/>
    <property type="match status" value="1"/>
</dbReference>
<protein>
    <recommendedName>
        <fullName evidence="17">TonB-dependent receptor</fullName>
    </recommendedName>
</protein>
<dbReference type="Pfam" id="PF00593">
    <property type="entry name" value="TonB_dep_Rec_b-barrel"/>
    <property type="match status" value="1"/>
</dbReference>
<evidence type="ECO:0000259" key="14">
    <source>
        <dbReference type="Pfam" id="PF07715"/>
    </source>
</evidence>
<sequence length="671" mass="74229">MRLVKWPVIASCLIAALPACADEGLESADLPIVLTASRMRQPLAEAPAAVTVIDRDMIEHSGVRQIADLLRFVPGTVVGYNDGNWPVVTLRGMTGTFASGVQVLVDGVSIYSPVFGGMLWAEIPLSLGDIERIEVVRGPNAASYGANSFQGVINIITRDPVAENATELLANIGGLGIRDETLRFTAGQGGWRYRATLGQRSDDGFASRPDSMRLSYANLKMDYRVSARDSIGMSLRGADKNKQIGEFNPIDPQNQAHPQTGGSLEFQTRWSHAESTDNEWWVQYYHQQFKQSDHLLMDLRALYALVPPLAPLVPFLPPVPFVLEQDYSTWRDGLELQSNSRWSEHLRTVWGAEVRRDAARSGRLFATHEEKTQFLTRAFGNVEWTFADQWMLHSGAMFEHNTFASSGWSPRVALIHEIAPGHSLRASVSSARRTPSMYEKISNYGFSFPLPPLPGLPASISYPIVADSGKVDSERVRSGELGYVFSIPEAALGGDVRWFCDRYTGLISFQGQVKFVKGGDAVNLDKAKTTGVDLTLQWQPLTDTHVRLAAAHTETTSGDDGSEYSTSVPRDTLSLLLSHSFLDGWEASANYQRVSAMFWIDSGQKKKSMPAIDHLNIRLAKRINFGEYRGEIAGVMQNVLSHYRDYYLGSTAGTPDNVARRVAFLQVKIIH</sequence>
<dbReference type="PANTHER" id="PTHR30069">
    <property type="entry name" value="TONB-DEPENDENT OUTER MEMBRANE RECEPTOR"/>
    <property type="match status" value="1"/>
</dbReference>
<keyword evidence="4 10" id="KW-1134">Transmembrane beta strand</keyword>
<feature type="signal peptide" evidence="12">
    <location>
        <begin position="1"/>
        <end position="21"/>
    </location>
</feature>
<gene>
    <name evidence="15" type="ORF">GTOL_10117</name>
</gene>
<evidence type="ECO:0000256" key="8">
    <source>
        <dbReference type="ARBA" id="ARBA00023170"/>
    </source>
</evidence>
<evidence type="ECO:0008006" key="17">
    <source>
        <dbReference type="Google" id="ProtNLM"/>
    </source>
</evidence>
<evidence type="ECO:0000256" key="4">
    <source>
        <dbReference type="ARBA" id="ARBA00022452"/>
    </source>
</evidence>
<evidence type="ECO:0000256" key="11">
    <source>
        <dbReference type="RuleBase" id="RU003357"/>
    </source>
</evidence>
<dbReference type="GO" id="GO:0015344">
    <property type="term" value="F:siderophore uptake transmembrane transporter activity"/>
    <property type="evidence" value="ECO:0007669"/>
    <property type="project" value="TreeGrafter"/>
</dbReference>
<dbReference type="InterPro" id="IPR037066">
    <property type="entry name" value="Plug_dom_sf"/>
</dbReference>
<evidence type="ECO:0000256" key="7">
    <source>
        <dbReference type="ARBA" id="ARBA00023136"/>
    </source>
</evidence>
<dbReference type="GO" id="GO:0044718">
    <property type="term" value="P:siderophore transmembrane transport"/>
    <property type="evidence" value="ECO:0007669"/>
    <property type="project" value="TreeGrafter"/>
</dbReference>
<evidence type="ECO:0000313" key="16">
    <source>
        <dbReference type="Proteomes" id="UP000742786"/>
    </source>
</evidence>
<evidence type="ECO:0000259" key="13">
    <source>
        <dbReference type="Pfam" id="PF00593"/>
    </source>
</evidence>
<dbReference type="InterPro" id="IPR012910">
    <property type="entry name" value="Plug_dom"/>
</dbReference>
<accession>A0A916J172</accession>
<evidence type="ECO:0000256" key="9">
    <source>
        <dbReference type="ARBA" id="ARBA00023237"/>
    </source>
</evidence>
<keyword evidence="9 10" id="KW-0998">Cell outer membrane</keyword>
<dbReference type="AlphaFoldDB" id="A0A916J172"/>
<evidence type="ECO:0000256" key="2">
    <source>
        <dbReference type="ARBA" id="ARBA00009810"/>
    </source>
</evidence>
<dbReference type="PROSITE" id="PS52016">
    <property type="entry name" value="TONB_DEPENDENT_REC_3"/>
    <property type="match status" value="1"/>
</dbReference>
<feature type="domain" description="TonB-dependent receptor plug" evidence="14">
    <location>
        <begin position="43"/>
        <end position="152"/>
    </location>
</feature>
<feature type="chain" id="PRO_5037894422" description="TonB-dependent receptor" evidence="12">
    <location>
        <begin position="22"/>
        <end position="671"/>
    </location>
</feature>
<dbReference type="InterPro" id="IPR036942">
    <property type="entry name" value="Beta-barrel_TonB_sf"/>
</dbReference>